<dbReference type="Proteomes" id="UP001501496">
    <property type="component" value="Unassembled WGS sequence"/>
</dbReference>
<dbReference type="EMBL" id="BAABCA010000003">
    <property type="protein sequence ID" value="GAA4235686.1"/>
    <property type="molecule type" value="Genomic_DNA"/>
</dbReference>
<name>A0ABP8C9B1_9FLAO</name>
<evidence type="ECO:0000256" key="4">
    <source>
        <dbReference type="PROSITE-ProRule" id="PRU00433"/>
    </source>
</evidence>
<accession>A0ABP8C9B1</accession>
<reference evidence="7" key="1">
    <citation type="journal article" date="2019" name="Int. J. Syst. Evol. Microbiol.">
        <title>The Global Catalogue of Microorganisms (GCM) 10K type strain sequencing project: providing services to taxonomists for standard genome sequencing and annotation.</title>
        <authorList>
            <consortium name="The Broad Institute Genomics Platform"/>
            <consortium name="The Broad Institute Genome Sequencing Center for Infectious Disease"/>
            <person name="Wu L."/>
            <person name="Ma J."/>
        </authorList>
    </citation>
    <scope>NUCLEOTIDE SEQUENCE [LARGE SCALE GENOMIC DNA]</scope>
    <source>
        <strain evidence="7">JCM 17630</strain>
    </source>
</reference>
<evidence type="ECO:0000313" key="7">
    <source>
        <dbReference type="Proteomes" id="UP001501496"/>
    </source>
</evidence>
<evidence type="ECO:0000256" key="2">
    <source>
        <dbReference type="ARBA" id="ARBA00022723"/>
    </source>
</evidence>
<feature type="domain" description="Cytochrome c" evidence="5">
    <location>
        <begin position="19"/>
        <end position="116"/>
    </location>
</feature>
<proteinExistence type="predicted"/>
<protein>
    <recommendedName>
        <fullName evidence="5">Cytochrome c domain-containing protein</fullName>
    </recommendedName>
</protein>
<evidence type="ECO:0000256" key="1">
    <source>
        <dbReference type="ARBA" id="ARBA00022617"/>
    </source>
</evidence>
<comment type="caution">
    <text evidence="6">The sequence shown here is derived from an EMBL/GenBank/DDBJ whole genome shotgun (WGS) entry which is preliminary data.</text>
</comment>
<dbReference type="PROSITE" id="PS51007">
    <property type="entry name" value="CYTC"/>
    <property type="match status" value="1"/>
</dbReference>
<dbReference type="Gene3D" id="1.10.760.10">
    <property type="entry name" value="Cytochrome c-like domain"/>
    <property type="match status" value="1"/>
</dbReference>
<dbReference type="Pfam" id="PF00034">
    <property type="entry name" value="Cytochrom_C"/>
    <property type="match status" value="1"/>
</dbReference>
<keyword evidence="3 4" id="KW-0408">Iron</keyword>
<keyword evidence="1 4" id="KW-0349">Heme</keyword>
<dbReference type="InterPro" id="IPR009056">
    <property type="entry name" value="Cyt_c-like_dom"/>
</dbReference>
<dbReference type="InterPro" id="IPR036909">
    <property type="entry name" value="Cyt_c-like_dom_sf"/>
</dbReference>
<keyword evidence="2 4" id="KW-0479">Metal-binding</keyword>
<organism evidence="6 7">
    <name type="scientific">Postechiella marina</name>
    <dbReference type="NCBI Taxonomy" id="943941"/>
    <lineage>
        <taxon>Bacteria</taxon>
        <taxon>Pseudomonadati</taxon>
        <taxon>Bacteroidota</taxon>
        <taxon>Flavobacteriia</taxon>
        <taxon>Flavobacteriales</taxon>
        <taxon>Flavobacteriaceae</taxon>
        <taxon>Postechiella</taxon>
    </lineage>
</organism>
<gene>
    <name evidence="6" type="ORF">GCM10022291_18270</name>
</gene>
<evidence type="ECO:0000313" key="6">
    <source>
        <dbReference type="EMBL" id="GAA4235686.1"/>
    </source>
</evidence>
<evidence type="ECO:0000256" key="3">
    <source>
        <dbReference type="ARBA" id="ARBA00023004"/>
    </source>
</evidence>
<evidence type="ECO:0000259" key="5">
    <source>
        <dbReference type="PROSITE" id="PS51007"/>
    </source>
</evidence>
<dbReference type="SUPFAM" id="SSF46626">
    <property type="entry name" value="Cytochrome c"/>
    <property type="match status" value="1"/>
</dbReference>
<sequence length="120" mass="13556">MCLLSILGCKKIDKKPKLEQIEKGQKLFTSVGCATCHSLSGKKLYGPSLNTILGTEIKVIRKKVEHTVIIDKNYILQSIIHPDFEKPIEFKNSKMPKPILTTNEINCIVDYIISINKKTN</sequence>
<keyword evidence="7" id="KW-1185">Reference proteome</keyword>